<dbReference type="InterPro" id="IPR012677">
    <property type="entry name" value="Nucleotide-bd_a/b_plait_sf"/>
</dbReference>
<dbReference type="CDD" id="cd00590">
    <property type="entry name" value="RRM_SF"/>
    <property type="match status" value="1"/>
</dbReference>
<dbReference type="InterPro" id="IPR035979">
    <property type="entry name" value="RBD_domain_sf"/>
</dbReference>
<dbReference type="Proteomes" id="UP001341840">
    <property type="component" value="Unassembled WGS sequence"/>
</dbReference>
<keyword evidence="1" id="KW-0507">mRNA processing</keyword>
<dbReference type="SMART" id="SM00360">
    <property type="entry name" value="RRM"/>
    <property type="match status" value="1"/>
</dbReference>
<evidence type="ECO:0000256" key="3">
    <source>
        <dbReference type="ARBA" id="ARBA00023187"/>
    </source>
</evidence>
<dbReference type="SUPFAM" id="SSF54928">
    <property type="entry name" value="RNA-binding domain, RBD"/>
    <property type="match status" value="1"/>
</dbReference>
<evidence type="ECO:0000313" key="7">
    <source>
        <dbReference type="EMBL" id="MED6207452.1"/>
    </source>
</evidence>
<sequence length="276" mass="31615">MEGRRKGVRRVESFLRAKHGEESSYAGRRNKGESSGGFVSGERRETLGGDLDGNQGKVERLVTVFINNIPRRTSRRDLWWEFKRYGKIVDVYISWKKRKRSDGPFGFIRFVELAEARKAIEALNGAMWSGMRIQVSISKFARKEASQNRNIVGQRKEILEESREGGKGKNDDAKPGRSNKKVVETMVPEEQKQLVERSLIGESFNSIDLGRITQILKEEWTGPGLIACRDMEPNKCLISLESVEFREMALNNSLLLSLFDEIRPYWGSGRSRTRRV</sequence>
<proteinExistence type="predicted"/>
<dbReference type="EMBL" id="JASCZI010241829">
    <property type="protein sequence ID" value="MED6207452.1"/>
    <property type="molecule type" value="Genomic_DNA"/>
</dbReference>
<evidence type="ECO:0000256" key="5">
    <source>
        <dbReference type="SAM" id="MobiDB-lite"/>
    </source>
</evidence>
<gene>
    <name evidence="7" type="primary">SRSF2_2</name>
    <name evidence="7" type="ORF">PIB30_035931</name>
</gene>
<evidence type="ECO:0000259" key="6">
    <source>
        <dbReference type="PROSITE" id="PS50102"/>
    </source>
</evidence>
<dbReference type="InterPro" id="IPR000504">
    <property type="entry name" value="RRM_dom"/>
</dbReference>
<evidence type="ECO:0000256" key="4">
    <source>
        <dbReference type="PROSITE-ProRule" id="PRU00176"/>
    </source>
</evidence>
<evidence type="ECO:0000256" key="1">
    <source>
        <dbReference type="ARBA" id="ARBA00022664"/>
    </source>
</evidence>
<reference evidence="7 8" key="1">
    <citation type="journal article" date="2023" name="Plants (Basel)">
        <title>Bridging the Gap: Combining Genomics and Transcriptomics Approaches to Understand Stylosanthes scabra, an Orphan Legume from the Brazilian Caatinga.</title>
        <authorList>
            <person name="Ferreira-Neto J.R.C."/>
            <person name="da Silva M.D."/>
            <person name="Binneck E."/>
            <person name="de Melo N.F."/>
            <person name="da Silva R.H."/>
            <person name="de Melo A.L.T.M."/>
            <person name="Pandolfi V."/>
            <person name="Bustamante F.O."/>
            <person name="Brasileiro-Vidal A.C."/>
            <person name="Benko-Iseppon A.M."/>
        </authorList>
    </citation>
    <scope>NUCLEOTIDE SEQUENCE [LARGE SCALE GENOMIC DNA]</scope>
    <source>
        <tissue evidence="7">Leaves</tissue>
    </source>
</reference>
<keyword evidence="4" id="KW-0694">RNA-binding</keyword>
<accession>A0ABU6YAH9</accession>
<keyword evidence="8" id="KW-1185">Reference proteome</keyword>
<dbReference type="Gene3D" id="3.30.70.330">
    <property type="match status" value="1"/>
</dbReference>
<organism evidence="7 8">
    <name type="scientific">Stylosanthes scabra</name>
    <dbReference type="NCBI Taxonomy" id="79078"/>
    <lineage>
        <taxon>Eukaryota</taxon>
        <taxon>Viridiplantae</taxon>
        <taxon>Streptophyta</taxon>
        <taxon>Embryophyta</taxon>
        <taxon>Tracheophyta</taxon>
        <taxon>Spermatophyta</taxon>
        <taxon>Magnoliopsida</taxon>
        <taxon>eudicotyledons</taxon>
        <taxon>Gunneridae</taxon>
        <taxon>Pentapetalae</taxon>
        <taxon>rosids</taxon>
        <taxon>fabids</taxon>
        <taxon>Fabales</taxon>
        <taxon>Fabaceae</taxon>
        <taxon>Papilionoideae</taxon>
        <taxon>50 kb inversion clade</taxon>
        <taxon>dalbergioids sensu lato</taxon>
        <taxon>Dalbergieae</taxon>
        <taxon>Pterocarpus clade</taxon>
        <taxon>Stylosanthes</taxon>
    </lineage>
</organism>
<dbReference type="InterPro" id="IPR050907">
    <property type="entry name" value="SRSF"/>
</dbReference>
<evidence type="ECO:0000313" key="8">
    <source>
        <dbReference type="Proteomes" id="UP001341840"/>
    </source>
</evidence>
<feature type="region of interest" description="Disordered" evidence="5">
    <location>
        <begin position="153"/>
        <end position="182"/>
    </location>
</feature>
<dbReference type="PANTHER" id="PTHR23147">
    <property type="entry name" value="SERINE/ARGININE RICH SPLICING FACTOR"/>
    <property type="match status" value="1"/>
</dbReference>
<name>A0ABU6YAH9_9FABA</name>
<feature type="region of interest" description="Disordered" evidence="5">
    <location>
        <begin position="20"/>
        <end position="51"/>
    </location>
</feature>
<keyword evidence="3" id="KW-0508">mRNA splicing</keyword>
<keyword evidence="2" id="KW-0747">Spliceosome</keyword>
<evidence type="ECO:0000256" key="2">
    <source>
        <dbReference type="ARBA" id="ARBA00022728"/>
    </source>
</evidence>
<dbReference type="Pfam" id="PF00076">
    <property type="entry name" value="RRM_1"/>
    <property type="match status" value="1"/>
</dbReference>
<feature type="compositionally biased region" description="Basic and acidic residues" evidence="5">
    <location>
        <begin position="154"/>
        <end position="175"/>
    </location>
</feature>
<feature type="domain" description="RRM" evidence="6">
    <location>
        <begin position="62"/>
        <end position="140"/>
    </location>
</feature>
<dbReference type="PROSITE" id="PS50102">
    <property type="entry name" value="RRM"/>
    <property type="match status" value="1"/>
</dbReference>
<protein>
    <submittedName>
        <fullName evidence="7">Serine arginine-rich splicing factor 2</fullName>
    </submittedName>
</protein>
<comment type="caution">
    <text evidence="7">The sequence shown here is derived from an EMBL/GenBank/DDBJ whole genome shotgun (WGS) entry which is preliminary data.</text>
</comment>